<evidence type="ECO:0000256" key="7">
    <source>
        <dbReference type="ARBA" id="ARBA00022741"/>
    </source>
</evidence>
<keyword evidence="5" id="KW-0808">Transferase</keyword>
<dbReference type="InterPro" id="IPR014729">
    <property type="entry name" value="Rossmann-like_a/b/a_fold"/>
</dbReference>
<dbReference type="EC" id="2.8.1.14" evidence="3"/>
<comment type="similarity">
    <text evidence="2">Belongs to the MnmA/TRMU family.</text>
</comment>
<comment type="caution">
    <text evidence="14">The sequence shown here is derived from an EMBL/GenBank/DDBJ whole genome shotgun (WGS) entry which is preliminary data.</text>
</comment>
<accession>A0AAD5UN35</accession>
<evidence type="ECO:0000256" key="3">
    <source>
        <dbReference type="ARBA" id="ARBA00011953"/>
    </source>
</evidence>
<keyword evidence="9" id="KW-0694">RNA-binding</keyword>
<dbReference type="GO" id="GO:0000049">
    <property type="term" value="F:tRNA binding"/>
    <property type="evidence" value="ECO:0007669"/>
    <property type="project" value="UniProtKB-KW"/>
</dbReference>
<evidence type="ECO:0000259" key="13">
    <source>
        <dbReference type="Pfam" id="PF20259"/>
    </source>
</evidence>
<evidence type="ECO:0000256" key="1">
    <source>
        <dbReference type="ARBA" id="ARBA00003986"/>
    </source>
</evidence>
<comment type="catalytic activity">
    <reaction evidence="11">
        <text>5-taurinomethyluridine(34) in tRNA + S-sulfanyl-L-cysteinyl-[protein] + AH2 + ATP = 5-taurinomethyl-2-thiouridine(34) in tRNA + L-cysteinyl-[protein] + A + AMP + diphosphate + H(+)</text>
        <dbReference type="Rhea" id="RHEA:47040"/>
        <dbReference type="Rhea" id="RHEA-COMP:10131"/>
        <dbReference type="Rhea" id="RHEA-COMP:11726"/>
        <dbReference type="Rhea" id="RHEA-COMP:11732"/>
        <dbReference type="Rhea" id="RHEA-COMP:11733"/>
        <dbReference type="ChEBI" id="CHEBI:13193"/>
        <dbReference type="ChEBI" id="CHEBI:15378"/>
        <dbReference type="ChEBI" id="CHEBI:17499"/>
        <dbReference type="ChEBI" id="CHEBI:29950"/>
        <dbReference type="ChEBI" id="CHEBI:30616"/>
        <dbReference type="ChEBI" id="CHEBI:33019"/>
        <dbReference type="ChEBI" id="CHEBI:61963"/>
        <dbReference type="ChEBI" id="CHEBI:87171"/>
        <dbReference type="ChEBI" id="CHEBI:87172"/>
        <dbReference type="ChEBI" id="CHEBI:456215"/>
        <dbReference type="EC" id="2.8.1.14"/>
    </reaction>
</comment>
<evidence type="ECO:0000256" key="10">
    <source>
        <dbReference type="ARBA" id="ARBA00023157"/>
    </source>
</evidence>
<dbReference type="Pfam" id="PF20259">
    <property type="entry name" value="tRNA_Me_trans_M"/>
    <property type="match status" value="1"/>
</dbReference>
<keyword evidence="10" id="KW-1015">Disulfide bond</keyword>
<dbReference type="Pfam" id="PF03054">
    <property type="entry name" value="tRNA_Me_trans"/>
    <property type="match status" value="1"/>
</dbReference>
<proteinExistence type="inferred from homology"/>
<evidence type="ECO:0000256" key="6">
    <source>
        <dbReference type="ARBA" id="ARBA00022694"/>
    </source>
</evidence>
<feature type="domain" description="tRNA-specific 2-thiouridylase MnmA-like central" evidence="13">
    <location>
        <begin position="119"/>
        <end position="178"/>
    </location>
</feature>
<keyword evidence="4" id="KW-0820">tRNA-binding</keyword>
<dbReference type="Pfam" id="PF20258">
    <property type="entry name" value="tRNA_Me_trans_C"/>
    <property type="match status" value="1"/>
</dbReference>
<dbReference type="Gene3D" id="2.30.30.280">
    <property type="entry name" value="Adenine nucleotide alpha hydrolases-like domains"/>
    <property type="match status" value="1"/>
</dbReference>
<dbReference type="GO" id="GO:0005739">
    <property type="term" value="C:mitochondrion"/>
    <property type="evidence" value="ECO:0007669"/>
    <property type="project" value="TreeGrafter"/>
</dbReference>
<evidence type="ECO:0000256" key="11">
    <source>
        <dbReference type="ARBA" id="ARBA00049564"/>
    </source>
</evidence>
<dbReference type="EMBL" id="JADGKB010000008">
    <property type="protein sequence ID" value="KAJ3260969.1"/>
    <property type="molecule type" value="Genomic_DNA"/>
</dbReference>
<keyword evidence="7" id="KW-0547">Nucleotide-binding</keyword>
<feature type="domain" description="tRNA-specific 2-thiouridylase MnmA-like C-terminal" evidence="12">
    <location>
        <begin position="202"/>
        <end position="258"/>
    </location>
</feature>
<evidence type="ECO:0000256" key="9">
    <source>
        <dbReference type="ARBA" id="ARBA00022884"/>
    </source>
</evidence>
<dbReference type="GO" id="GO:0002143">
    <property type="term" value="P:tRNA wobble position uridine thiolation"/>
    <property type="evidence" value="ECO:0007669"/>
    <property type="project" value="TreeGrafter"/>
</dbReference>
<dbReference type="SUPFAM" id="SSF52402">
    <property type="entry name" value="Adenine nucleotide alpha hydrolases-like"/>
    <property type="match status" value="1"/>
</dbReference>
<evidence type="ECO:0000256" key="5">
    <source>
        <dbReference type="ARBA" id="ARBA00022679"/>
    </source>
</evidence>
<keyword evidence="6" id="KW-0819">tRNA processing</keyword>
<dbReference type="GO" id="GO:0016783">
    <property type="term" value="F:sulfurtransferase activity"/>
    <property type="evidence" value="ECO:0007669"/>
    <property type="project" value="InterPro"/>
</dbReference>
<dbReference type="Gene3D" id="2.40.30.10">
    <property type="entry name" value="Translation factors"/>
    <property type="match status" value="1"/>
</dbReference>
<dbReference type="AlphaFoldDB" id="A0AAD5UN35"/>
<organism evidence="14 15">
    <name type="scientific">Boothiomyces macroporosus</name>
    <dbReference type="NCBI Taxonomy" id="261099"/>
    <lineage>
        <taxon>Eukaryota</taxon>
        <taxon>Fungi</taxon>
        <taxon>Fungi incertae sedis</taxon>
        <taxon>Chytridiomycota</taxon>
        <taxon>Chytridiomycota incertae sedis</taxon>
        <taxon>Chytridiomycetes</taxon>
        <taxon>Rhizophydiales</taxon>
        <taxon>Terramycetaceae</taxon>
        <taxon>Boothiomyces</taxon>
    </lineage>
</organism>
<keyword evidence="15" id="KW-1185">Reference proteome</keyword>
<dbReference type="InterPro" id="IPR046885">
    <property type="entry name" value="MnmA-like_C"/>
</dbReference>
<reference evidence="14" key="1">
    <citation type="submission" date="2020-05" db="EMBL/GenBank/DDBJ databases">
        <title>Phylogenomic resolution of chytrid fungi.</title>
        <authorList>
            <person name="Stajich J.E."/>
            <person name="Amses K."/>
            <person name="Simmons R."/>
            <person name="Seto K."/>
            <person name="Myers J."/>
            <person name="Bonds A."/>
            <person name="Quandt C.A."/>
            <person name="Barry K."/>
            <person name="Liu P."/>
            <person name="Grigoriev I."/>
            <person name="Longcore J.E."/>
            <person name="James T.Y."/>
        </authorList>
    </citation>
    <scope>NUCLEOTIDE SEQUENCE</scope>
    <source>
        <strain evidence="14">PLAUS21</strain>
    </source>
</reference>
<dbReference type="PANTHER" id="PTHR11933">
    <property type="entry name" value="TRNA 5-METHYLAMINOMETHYL-2-THIOURIDYLATE -METHYLTRANSFERASE"/>
    <property type="match status" value="1"/>
</dbReference>
<dbReference type="InterPro" id="IPR004506">
    <property type="entry name" value="MnmA-like"/>
</dbReference>
<dbReference type="Proteomes" id="UP001210925">
    <property type="component" value="Unassembled WGS sequence"/>
</dbReference>
<protein>
    <recommendedName>
        <fullName evidence="3">tRNA-5-taurinomethyluridine 2-sulfurtransferase</fullName>
        <ecNumber evidence="3">2.8.1.14</ecNumber>
    </recommendedName>
</protein>
<dbReference type="PANTHER" id="PTHR11933:SF5">
    <property type="entry name" value="MITOCHONDRIAL TRNA-SPECIFIC 2-THIOURIDYLASE 1"/>
    <property type="match status" value="1"/>
</dbReference>
<gene>
    <name evidence="14" type="ORF">HK103_006924</name>
</gene>
<evidence type="ECO:0000256" key="8">
    <source>
        <dbReference type="ARBA" id="ARBA00022840"/>
    </source>
</evidence>
<evidence type="ECO:0000259" key="12">
    <source>
        <dbReference type="Pfam" id="PF20258"/>
    </source>
</evidence>
<dbReference type="CDD" id="cd01998">
    <property type="entry name" value="MnmA_TRMU-like"/>
    <property type="match status" value="1"/>
</dbReference>
<evidence type="ECO:0000256" key="2">
    <source>
        <dbReference type="ARBA" id="ARBA00006191"/>
    </source>
</evidence>
<sequence>MQKNTPNPDISCNQYIKFGLFYERAVKELNADYIAFGHYASIKRINGKPYLAKALDKNKDQTYYLSHIKSSVLEKTIFPVGEMLKSDVKLYAKNNGLEDVALKKESMGICFIGKRNFNKFIMDYIPTKQGNFVTKDGDIIGTFQDLSLYTVGQGARIPSSKKWFVGKKDIDRNEIIVVERGDEMLKTVRIQCSIWWINKAVVGEYYVKYRYRMDHIKAKISLFDGYMEIQFREPQEGVAVGQSVAIYDDVICYGGGIIKKVFQVE</sequence>
<dbReference type="GO" id="GO:0005524">
    <property type="term" value="F:ATP binding"/>
    <property type="evidence" value="ECO:0007669"/>
    <property type="project" value="UniProtKB-KW"/>
</dbReference>
<name>A0AAD5UN35_9FUNG</name>
<evidence type="ECO:0000256" key="4">
    <source>
        <dbReference type="ARBA" id="ARBA00022555"/>
    </source>
</evidence>
<dbReference type="Gene3D" id="3.40.50.620">
    <property type="entry name" value="HUPs"/>
    <property type="match status" value="1"/>
</dbReference>
<dbReference type="NCBIfam" id="TIGR00420">
    <property type="entry name" value="trmU"/>
    <property type="match status" value="1"/>
</dbReference>
<comment type="function">
    <text evidence="1">Catalyzes the 2-thiolation of uridine at the wobble position (U34) of mitochondrial tRNA(Lys), tRNA(Glu) and tRNA(Gln). Required for the formation of 5-taurinomethyl-2-thiouridine (tm5s2U) of mitochondrial tRNA(Lys), tRNA(Glu), and tRNA(Gln) at the wobble position. ATP is required to activate the C2 atom of the wobble base.</text>
</comment>
<dbReference type="InterPro" id="IPR046884">
    <property type="entry name" value="MnmA-like_central"/>
</dbReference>
<evidence type="ECO:0000313" key="15">
    <source>
        <dbReference type="Proteomes" id="UP001210925"/>
    </source>
</evidence>
<keyword evidence="8" id="KW-0067">ATP-binding</keyword>
<dbReference type="InterPro" id="IPR023382">
    <property type="entry name" value="MnmA-like_central_sf"/>
</dbReference>
<evidence type="ECO:0000313" key="14">
    <source>
        <dbReference type="EMBL" id="KAJ3260969.1"/>
    </source>
</evidence>